<dbReference type="Proteomes" id="UP000321258">
    <property type="component" value="Unassembled WGS sequence"/>
</dbReference>
<sequence length="203" mass="21375">MIAAQAMRLLPDLLAPQSRTVRSGRDAFGVTGETRLGLSEASAALGIDLPRVAGEIRRRVDAFLTSQSGPTAGARDIVLLSVLALLDMMTLTDDVRLVLAGRDAPWVAAYGASHELEVRLLPGSESQAPLAADHTLLALGLPLRELSGYVDNAHAVKGIVLAPVLDDDATRSITSRLPVPSNEIATGVDLGMGGTVAWLWPRL</sequence>
<dbReference type="AlphaFoldDB" id="A0A512IMV8"/>
<protein>
    <submittedName>
        <fullName evidence="1">Uncharacterized protein</fullName>
    </submittedName>
</protein>
<gene>
    <name evidence="1" type="ORF">MHA02_13990</name>
</gene>
<name>A0A512IMV8_9HYPH</name>
<keyword evidence="2" id="KW-1185">Reference proteome</keyword>
<accession>A0A512IMV8</accession>
<comment type="caution">
    <text evidence="1">The sequence shown here is derived from an EMBL/GenBank/DDBJ whole genome shotgun (WGS) entry which is preliminary data.</text>
</comment>
<evidence type="ECO:0000313" key="1">
    <source>
        <dbReference type="EMBL" id="GEO99011.1"/>
    </source>
</evidence>
<evidence type="ECO:0000313" key="2">
    <source>
        <dbReference type="Proteomes" id="UP000321258"/>
    </source>
</evidence>
<reference evidence="1 2" key="1">
    <citation type="submission" date="2019-07" db="EMBL/GenBank/DDBJ databases">
        <title>Whole genome shotgun sequence of Methylobacterium haplocladii NBRC 107714.</title>
        <authorList>
            <person name="Hosoyama A."/>
            <person name="Uohara A."/>
            <person name="Ohji S."/>
            <person name="Ichikawa N."/>
        </authorList>
    </citation>
    <scope>NUCLEOTIDE SEQUENCE [LARGE SCALE GENOMIC DNA]</scope>
    <source>
        <strain evidence="1 2">NBRC 107714</strain>
    </source>
</reference>
<organism evidence="1 2">
    <name type="scientific">Methylobacterium haplocladii</name>
    <dbReference type="NCBI Taxonomy" id="1176176"/>
    <lineage>
        <taxon>Bacteria</taxon>
        <taxon>Pseudomonadati</taxon>
        <taxon>Pseudomonadota</taxon>
        <taxon>Alphaproteobacteria</taxon>
        <taxon>Hyphomicrobiales</taxon>
        <taxon>Methylobacteriaceae</taxon>
        <taxon>Methylobacterium</taxon>
    </lineage>
</organism>
<proteinExistence type="predicted"/>
<dbReference type="EMBL" id="BJZT01000013">
    <property type="protein sequence ID" value="GEO99011.1"/>
    <property type="molecule type" value="Genomic_DNA"/>
</dbReference>